<dbReference type="EMBL" id="JACJIB010000014">
    <property type="protein sequence ID" value="MBA8916082.1"/>
    <property type="molecule type" value="Genomic_DNA"/>
</dbReference>
<dbReference type="RefSeq" id="WP_182556817.1">
    <property type="nucleotide sequence ID" value="NZ_BPRF01000009.1"/>
</dbReference>
<sequence>MTNYTPTGSGAIAELCDTVSELDAIDVFSAVRIVSASLIDGGRMMAIRIRKSDATDALIILSPKDAEDLQMRISEALAEPNPP</sequence>
<proteinExistence type="predicted"/>
<comment type="caution">
    <text evidence="1">The sequence shown here is derived from an EMBL/GenBank/DDBJ whole genome shotgun (WGS) entry which is preliminary data.</text>
</comment>
<reference evidence="1 2" key="1">
    <citation type="submission" date="2020-08" db="EMBL/GenBank/DDBJ databases">
        <title>Genomic Encyclopedia of Type Strains, Phase IV (KMG-IV): sequencing the most valuable type-strain genomes for metagenomic binning, comparative biology and taxonomic classification.</title>
        <authorList>
            <person name="Goeker M."/>
        </authorList>
    </citation>
    <scope>NUCLEOTIDE SEQUENCE [LARGE SCALE GENOMIC DNA]</scope>
    <source>
        <strain evidence="1 2">DSM 11490</strain>
    </source>
</reference>
<protein>
    <submittedName>
        <fullName evidence="1">Uncharacterized protein</fullName>
    </submittedName>
</protein>
<dbReference type="AlphaFoldDB" id="A0AA40VF61"/>
<evidence type="ECO:0000313" key="1">
    <source>
        <dbReference type="EMBL" id="MBA8916082.1"/>
    </source>
</evidence>
<evidence type="ECO:0000313" key="2">
    <source>
        <dbReference type="Proteomes" id="UP000543554"/>
    </source>
</evidence>
<keyword evidence="2" id="KW-1185">Reference proteome</keyword>
<accession>A0AA40VF61</accession>
<gene>
    <name evidence="1" type="ORF">HNR51_005201</name>
</gene>
<name>A0AA40VF61_9HYPH</name>
<dbReference type="Proteomes" id="UP000543554">
    <property type="component" value="Unassembled WGS sequence"/>
</dbReference>
<organism evidence="1 2">
    <name type="scientific">Methylorubrum thiocyanatum</name>
    <dbReference type="NCBI Taxonomy" id="47958"/>
    <lineage>
        <taxon>Bacteria</taxon>
        <taxon>Pseudomonadati</taxon>
        <taxon>Pseudomonadota</taxon>
        <taxon>Alphaproteobacteria</taxon>
        <taxon>Hyphomicrobiales</taxon>
        <taxon>Methylobacteriaceae</taxon>
        <taxon>Methylorubrum</taxon>
    </lineage>
</organism>